<name>A0A7R9EGE0_9NEOP</name>
<dbReference type="SMART" id="SM00992">
    <property type="entry name" value="YccV-like"/>
    <property type="match status" value="1"/>
</dbReference>
<dbReference type="SUPFAM" id="SSF141255">
    <property type="entry name" value="YccV-like"/>
    <property type="match status" value="1"/>
</dbReference>
<dbReference type="Gene3D" id="2.30.30.390">
    <property type="entry name" value="Hemimethylated DNA-binding domain"/>
    <property type="match status" value="1"/>
</dbReference>
<evidence type="ECO:0000256" key="1">
    <source>
        <dbReference type="SAM" id="SignalP"/>
    </source>
</evidence>
<evidence type="ECO:0000259" key="2">
    <source>
        <dbReference type="SMART" id="SM00992"/>
    </source>
</evidence>
<feature type="chain" id="PRO_5030839980" description="Hemimethylated DNA-binding domain-containing protein" evidence="1">
    <location>
        <begin position="24"/>
        <end position="443"/>
    </location>
</feature>
<dbReference type="InterPro" id="IPR011722">
    <property type="entry name" value="Hemimethylated_DNA-bd_dom"/>
</dbReference>
<dbReference type="PANTHER" id="PTHR31350">
    <property type="entry name" value="SI:DKEY-261L7.2"/>
    <property type="match status" value="1"/>
</dbReference>
<feature type="domain" description="Hemimethylated DNA-binding" evidence="2">
    <location>
        <begin position="323"/>
        <end position="420"/>
    </location>
</feature>
<accession>A0A7R9EGE0</accession>
<sequence length="443" mass="50346">MSNTTACACLVTHLWACAQRGLPVPPPSFCHAWLAAHDLPAPRSSGLQGSLFESAEWFPDSGQHGSVVHERLALKLVSRPNSGARTPSRDTGDHGGRHMVSHNIVWVHERFGHTKDHVLDRCQGSPIIICIIYESVARRLGVKCDTLSLPEHFLLRWKESYTCEKSSLDSVPYFYIDVFNQGKFLNLRSCPRFSTGSQCPMQKKSKPAATTLEVVERLANNLEVACRQRTLNRNARLRNALELIHLVNPRDIHCLLKLARLYMLSNMDIKDLMICLTSLYNELSLDDRNRLRPNMQVFHTYTDSRANEDNSPPPIIPNPHIDGVDYAVGMIMRHQHLNYTCVIYGWDALCSASDQWMLQMGVDQLALKGNQPFYNVLVADGTSRYAAQENLEVHRSPTFVNHPQIGRYFERFCSTHFLPNLEKKKEYPDDANIVLRYLAPVEP</sequence>
<reference evidence="3" key="1">
    <citation type="submission" date="2020-11" db="EMBL/GenBank/DDBJ databases">
        <authorList>
            <person name="Tran Van P."/>
        </authorList>
    </citation>
    <scope>NUCLEOTIDE SEQUENCE</scope>
</reference>
<dbReference type="Pfam" id="PF08755">
    <property type="entry name" value="YccV-like"/>
    <property type="match status" value="1"/>
</dbReference>
<dbReference type="Pfam" id="PF13369">
    <property type="entry name" value="Transglut_core2"/>
    <property type="match status" value="1"/>
</dbReference>
<dbReference type="NCBIfam" id="TIGR02097">
    <property type="entry name" value="yccV"/>
    <property type="match status" value="1"/>
</dbReference>
<evidence type="ECO:0000313" key="3">
    <source>
        <dbReference type="EMBL" id="CAD7433483.1"/>
    </source>
</evidence>
<dbReference type="InterPro" id="IPR032698">
    <property type="entry name" value="SirB1_N"/>
</dbReference>
<dbReference type="InterPro" id="IPR036623">
    <property type="entry name" value="Hemimethylated_DNA-bd_sf"/>
</dbReference>
<organism evidence="3">
    <name type="scientific">Timema monikensis</name>
    <dbReference type="NCBI Taxonomy" id="170555"/>
    <lineage>
        <taxon>Eukaryota</taxon>
        <taxon>Metazoa</taxon>
        <taxon>Ecdysozoa</taxon>
        <taxon>Arthropoda</taxon>
        <taxon>Hexapoda</taxon>
        <taxon>Insecta</taxon>
        <taxon>Pterygota</taxon>
        <taxon>Neoptera</taxon>
        <taxon>Polyneoptera</taxon>
        <taxon>Phasmatodea</taxon>
        <taxon>Timematodea</taxon>
        <taxon>Timematoidea</taxon>
        <taxon>Timematidae</taxon>
        <taxon>Timema</taxon>
    </lineage>
</organism>
<feature type="signal peptide" evidence="1">
    <location>
        <begin position="1"/>
        <end position="23"/>
    </location>
</feature>
<keyword evidence="1" id="KW-0732">Signal</keyword>
<protein>
    <recommendedName>
        <fullName evidence="2">Hemimethylated DNA-binding domain-containing protein</fullName>
    </recommendedName>
</protein>
<dbReference type="PANTHER" id="PTHR31350:SF21">
    <property type="entry name" value="F-BOX ONLY PROTEIN 21"/>
    <property type="match status" value="1"/>
</dbReference>
<proteinExistence type="predicted"/>
<dbReference type="EMBL" id="OB796484">
    <property type="protein sequence ID" value="CAD7433483.1"/>
    <property type="molecule type" value="Genomic_DNA"/>
</dbReference>
<dbReference type="GO" id="GO:0003677">
    <property type="term" value="F:DNA binding"/>
    <property type="evidence" value="ECO:0007669"/>
    <property type="project" value="InterPro"/>
</dbReference>
<dbReference type="AlphaFoldDB" id="A0A7R9EGE0"/>
<gene>
    <name evidence="3" type="ORF">TMSB3V08_LOCUS10157</name>
</gene>